<evidence type="ECO:0008006" key="2">
    <source>
        <dbReference type="Google" id="ProtNLM"/>
    </source>
</evidence>
<gene>
    <name evidence="1" type="ORF">UFOVP217_24</name>
</gene>
<reference evidence="1" key="1">
    <citation type="submission" date="2020-05" db="EMBL/GenBank/DDBJ databases">
        <authorList>
            <person name="Chiriac C."/>
            <person name="Salcher M."/>
            <person name="Ghai R."/>
            <person name="Kavagutti S V."/>
        </authorList>
    </citation>
    <scope>NUCLEOTIDE SEQUENCE</scope>
</reference>
<dbReference type="Pfam" id="PF05345">
    <property type="entry name" value="He_PIG"/>
    <property type="match status" value="1"/>
</dbReference>
<evidence type="ECO:0000313" key="1">
    <source>
        <dbReference type="EMBL" id="CAB5218482.1"/>
    </source>
</evidence>
<name>A0A6J7WP33_9CAUD</name>
<accession>A0A6J7WP33</accession>
<sequence>MKDINTSLLTKYYQIVDDLGIPCYEGEEPDDVKDKIYVVISDVLNTEASTDSSSDTITTIQLTINSWEYKYNNSKILNETADLILQAIKPTSTSVVDLSEFDLQMVTLKLDTDRTERYGELGGKVYISRILIFKQFIFIGGSSAPPPPPPPPSELSYILYQNFETITLFKDVPITEPIIPVQGLNGTPPYTYAVNGSLPDGLMFNTITCGISGTATELWNNTITITVTDSVSASVTTTNITIISQGLSLGQPFAGGYIAYLDNTGLHGFVINPAPYYNAVRWGPLSFLNITSEALGDGGANTAVLGANSVGLAGANWYFCSIRDEGGYTDWVIPTVDECIEILNSRSLMPMSKQVYGYRWTSSEIDVNNAYYFDFYSGNKVSMVKSSFDPYVLGDLIGLYIRYF</sequence>
<dbReference type="EMBL" id="LR798259">
    <property type="protein sequence ID" value="CAB5218482.1"/>
    <property type="molecule type" value="Genomic_DNA"/>
</dbReference>
<organism evidence="1">
    <name type="scientific">uncultured Caudovirales phage</name>
    <dbReference type="NCBI Taxonomy" id="2100421"/>
    <lineage>
        <taxon>Viruses</taxon>
        <taxon>Duplodnaviria</taxon>
        <taxon>Heunggongvirae</taxon>
        <taxon>Uroviricota</taxon>
        <taxon>Caudoviricetes</taxon>
        <taxon>Peduoviridae</taxon>
        <taxon>Maltschvirus</taxon>
        <taxon>Maltschvirus maltsch</taxon>
    </lineage>
</organism>
<dbReference type="Gene3D" id="2.60.40.10">
    <property type="entry name" value="Immunoglobulins"/>
    <property type="match status" value="1"/>
</dbReference>
<protein>
    <recommendedName>
        <fullName evidence="2">DUF1566 domain-containing protein</fullName>
    </recommendedName>
</protein>
<proteinExistence type="predicted"/>
<dbReference type="InterPro" id="IPR013783">
    <property type="entry name" value="Ig-like_fold"/>
</dbReference>